<name>A0A1D8N5J1_YARLL</name>
<reference evidence="1 2" key="1">
    <citation type="journal article" date="2016" name="PLoS ONE">
        <title>Sequence Assembly of Yarrowia lipolytica Strain W29/CLIB89 Shows Transposable Element Diversity.</title>
        <authorList>
            <person name="Magnan C."/>
            <person name="Yu J."/>
            <person name="Chang I."/>
            <person name="Jahn E."/>
            <person name="Kanomata Y."/>
            <person name="Wu J."/>
            <person name="Zeller M."/>
            <person name="Oakes M."/>
            <person name="Baldi P."/>
            <person name="Sandmeyer S."/>
        </authorList>
    </citation>
    <scope>NUCLEOTIDE SEQUENCE [LARGE SCALE GENOMIC DNA]</scope>
    <source>
        <strain evidence="2">CLIB89(W29)</strain>
    </source>
</reference>
<dbReference type="AlphaFoldDB" id="A0A1D8N5J1"/>
<dbReference type="VEuPathDB" id="FungiDB:YALI1_A20760g"/>
<gene>
    <name evidence="1" type="ORF">YALI1_A20760g</name>
</gene>
<dbReference type="RefSeq" id="XP_068137982.1">
    <property type="nucleotide sequence ID" value="XM_068281881.1"/>
</dbReference>
<sequence>MGTSKYSPRQKHVLRLRQTAQIACYRLAGLVQASPRRENSYSASPQCVLIGSRYLQTHIRSGVRHKGFRHSYFSLSTDRWNTGKGFRFQQSDDNVILA</sequence>
<dbReference type="Proteomes" id="UP000182444">
    <property type="component" value="Chromosome 1A"/>
</dbReference>
<proteinExistence type="predicted"/>
<dbReference type="GeneID" id="94582545"/>
<organism evidence="1 2">
    <name type="scientific">Yarrowia lipolytica</name>
    <name type="common">Candida lipolytica</name>
    <dbReference type="NCBI Taxonomy" id="4952"/>
    <lineage>
        <taxon>Eukaryota</taxon>
        <taxon>Fungi</taxon>
        <taxon>Dikarya</taxon>
        <taxon>Ascomycota</taxon>
        <taxon>Saccharomycotina</taxon>
        <taxon>Dipodascomycetes</taxon>
        <taxon>Dipodascales</taxon>
        <taxon>Dipodascales incertae sedis</taxon>
        <taxon>Yarrowia</taxon>
    </lineage>
</organism>
<protein>
    <submittedName>
        <fullName evidence="1">Uncharacterized protein</fullName>
    </submittedName>
</protein>
<accession>A0A1D8N5J1</accession>
<evidence type="ECO:0000313" key="1">
    <source>
        <dbReference type="EMBL" id="AOW00897.1"/>
    </source>
</evidence>
<dbReference type="EMBL" id="CP017553">
    <property type="protein sequence ID" value="AOW00897.1"/>
    <property type="molecule type" value="Genomic_DNA"/>
</dbReference>
<evidence type="ECO:0000313" key="2">
    <source>
        <dbReference type="Proteomes" id="UP000182444"/>
    </source>
</evidence>